<comment type="cofactor">
    <cofactor evidence="1">
        <name>pyridoxal 5'-phosphate</name>
        <dbReference type="ChEBI" id="CHEBI:597326"/>
    </cofactor>
</comment>
<dbReference type="InterPro" id="IPR004839">
    <property type="entry name" value="Aminotransferase_I/II_large"/>
</dbReference>
<keyword evidence="4" id="KW-0808">Transferase</keyword>
<dbReference type="Gene3D" id="3.40.640.10">
    <property type="entry name" value="Type I PLP-dependent aspartate aminotransferase-like (Major domain)"/>
    <property type="match status" value="1"/>
</dbReference>
<dbReference type="GO" id="GO:0006520">
    <property type="term" value="P:amino acid metabolic process"/>
    <property type="evidence" value="ECO:0007669"/>
    <property type="project" value="InterPro"/>
</dbReference>
<evidence type="ECO:0000256" key="5">
    <source>
        <dbReference type="ARBA" id="ARBA00022898"/>
    </source>
</evidence>
<evidence type="ECO:0000256" key="4">
    <source>
        <dbReference type="ARBA" id="ARBA00022679"/>
    </source>
</evidence>
<evidence type="ECO:0000256" key="1">
    <source>
        <dbReference type="ARBA" id="ARBA00001933"/>
    </source>
</evidence>
<dbReference type="AlphaFoldDB" id="A0A0S7YHW5"/>
<dbReference type="PATRIC" id="fig|1703772.3.peg.805"/>
<name>A0A0S7YHW5_UNCT6</name>
<dbReference type="Proteomes" id="UP000051012">
    <property type="component" value="Unassembled WGS sequence"/>
</dbReference>
<reference evidence="7 8" key="1">
    <citation type="journal article" date="2015" name="Microbiome">
        <title>Genomic resolution of linkages in carbon, nitrogen, and sulfur cycling among widespread estuary sediment bacteria.</title>
        <authorList>
            <person name="Baker B.J."/>
            <person name="Lazar C.S."/>
            <person name="Teske A.P."/>
            <person name="Dick G.J."/>
        </authorList>
    </citation>
    <scope>NUCLEOTIDE SEQUENCE [LARGE SCALE GENOMIC DNA]</scope>
    <source>
        <strain evidence="7">DG_78</strain>
    </source>
</reference>
<accession>A0A0S7YHW5</accession>
<dbReference type="Gene3D" id="3.90.1150.10">
    <property type="entry name" value="Aspartate Aminotransferase, domain 1"/>
    <property type="match status" value="1"/>
</dbReference>
<dbReference type="InterPro" id="IPR015422">
    <property type="entry name" value="PyrdxlP-dep_Trfase_small"/>
</dbReference>
<gene>
    <name evidence="7" type="ORF">AMJ52_02465</name>
</gene>
<organism evidence="7 8">
    <name type="scientific">candidate division TA06 bacterium DG_78</name>
    <dbReference type="NCBI Taxonomy" id="1703772"/>
    <lineage>
        <taxon>Bacteria</taxon>
        <taxon>Bacteria division TA06</taxon>
    </lineage>
</organism>
<evidence type="ECO:0000313" key="8">
    <source>
        <dbReference type="Proteomes" id="UP000051012"/>
    </source>
</evidence>
<dbReference type="InterPro" id="IPR015424">
    <property type="entry name" value="PyrdxlP-dep_Trfase"/>
</dbReference>
<keyword evidence="5" id="KW-0663">Pyridoxal phosphate</keyword>
<proteinExistence type="inferred from homology"/>
<dbReference type="FunFam" id="3.40.640.10:FF:000033">
    <property type="entry name" value="Aspartate aminotransferase"/>
    <property type="match status" value="1"/>
</dbReference>
<dbReference type="EMBL" id="LJNI01000020">
    <property type="protein sequence ID" value="KPJ73979.1"/>
    <property type="molecule type" value="Genomic_DNA"/>
</dbReference>
<keyword evidence="3" id="KW-0032">Aminotransferase</keyword>
<dbReference type="GO" id="GO:0030170">
    <property type="term" value="F:pyridoxal phosphate binding"/>
    <property type="evidence" value="ECO:0007669"/>
    <property type="project" value="InterPro"/>
</dbReference>
<feature type="domain" description="Aminotransferase class I/classII large" evidence="6">
    <location>
        <begin position="43"/>
        <end position="384"/>
    </location>
</feature>
<dbReference type="PANTHER" id="PTHR46383">
    <property type="entry name" value="ASPARTATE AMINOTRANSFERASE"/>
    <property type="match status" value="1"/>
</dbReference>
<evidence type="ECO:0000313" key="7">
    <source>
        <dbReference type="EMBL" id="KPJ73979.1"/>
    </source>
</evidence>
<protein>
    <recommendedName>
        <fullName evidence="6">Aminotransferase class I/classII large domain-containing protein</fullName>
    </recommendedName>
</protein>
<comment type="similarity">
    <text evidence="2">Belongs to the class-I pyridoxal-phosphate-dependent aminotransferase family.</text>
</comment>
<dbReference type="SUPFAM" id="SSF53383">
    <property type="entry name" value="PLP-dependent transferases"/>
    <property type="match status" value="1"/>
</dbReference>
<dbReference type="CDD" id="cd00609">
    <property type="entry name" value="AAT_like"/>
    <property type="match status" value="1"/>
</dbReference>
<dbReference type="Pfam" id="PF00155">
    <property type="entry name" value="Aminotran_1_2"/>
    <property type="match status" value="1"/>
</dbReference>
<dbReference type="GO" id="GO:0008483">
    <property type="term" value="F:transaminase activity"/>
    <property type="evidence" value="ECO:0007669"/>
    <property type="project" value="UniProtKB-KW"/>
</dbReference>
<dbReference type="InterPro" id="IPR015421">
    <property type="entry name" value="PyrdxlP-dep_Trfase_major"/>
</dbReference>
<dbReference type="InterPro" id="IPR050596">
    <property type="entry name" value="AspAT/PAT-like"/>
</dbReference>
<evidence type="ECO:0000256" key="2">
    <source>
        <dbReference type="ARBA" id="ARBA00007441"/>
    </source>
</evidence>
<evidence type="ECO:0000256" key="3">
    <source>
        <dbReference type="ARBA" id="ARBA00022576"/>
    </source>
</evidence>
<evidence type="ECO:0000259" key="6">
    <source>
        <dbReference type="Pfam" id="PF00155"/>
    </source>
</evidence>
<sequence length="391" mass="43308">MNNDDWRASNRVRQIQKSAIHEMTRLSKDIEDVAFLSWAKPTSGTPKHIGNAAITAIKKGLVGGYSATSGLPELREEIAKKLRRDNNIPAEASEIIITVGAIEGLAAALMSAIDPGDEVILPSPTYSTHIRQVLIASGTPIFVPTIEEEGFSLDVEGVRNAITPKTKAILYCSPSNPSGTVFNATQLRQLADIALKHNIMVITDEAYEYFVYDENKHFSIASIPEMKKNTISCFTFTKTYAMTGWRIGYVHAEKSLIPQIEKSHIPFAICAPVVSQYAALAALTGPQECVVKFREHYLSTRNVMCERLARLNEIFEHQKPQGSYLMFPKILIPEGRNSATFCIKLLKDAKVSTTPGVAFGPTGEGHLRLSFCVPHDMINKAFDRMEAYFKK</sequence>
<comment type="caution">
    <text evidence="7">The sequence shown here is derived from an EMBL/GenBank/DDBJ whole genome shotgun (WGS) entry which is preliminary data.</text>
</comment>